<comment type="caution">
    <text evidence="1">The sequence shown here is derived from an EMBL/GenBank/DDBJ whole genome shotgun (WGS) entry which is preliminary data.</text>
</comment>
<reference evidence="1 2" key="1">
    <citation type="submission" date="2019-05" db="EMBL/GenBank/DDBJ databases">
        <title>Another draft genome of Portunus trituberculatus and its Hox gene families provides insights of decapod evolution.</title>
        <authorList>
            <person name="Jeong J.-H."/>
            <person name="Song I."/>
            <person name="Kim S."/>
            <person name="Choi T."/>
            <person name="Kim D."/>
            <person name="Ryu S."/>
            <person name="Kim W."/>
        </authorList>
    </citation>
    <scope>NUCLEOTIDE SEQUENCE [LARGE SCALE GENOMIC DNA]</scope>
    <source>
        <tissue evidence="1">Muscle</tissue>
    </source>
</reference>
<evidence type="ECO:0000313" key="2">
    <source>
        <dbReference type="Proteomes" id="UP000324222"/>
    </source>
</evidence>
<keyword evidence="2" id="KW-1185">Reference proteome</keyword>
<proteinExistence type="predicted"/>
<dbReference type="EMBL" id="VSRR010011403">
    <property type="protein sequence ID" value="MPC53137.1"/>
    <property type="molecule type" value="Genomic_DNA"/>
</dbReference>
<protein>
    <submittedName>
        <fullName evidence="1">Uncharacterized protein</fullName>
    </submittedName>
</protein>
<gene>
    <name evidence="1" type="ORF">E2C01_047022</name>
</gene>
<sequence length="94" mass="10248">MNKIILRPGLLPSTGVPTFWKVASGGPQHSLVVIVDTEALELKLTRQFHRSETQEGGQQAGSMKMVQLQGLSYISLRRLVGLGQPPLRTPLLSS</sequence>
<dbReference type="AlphaFoldDB" id="A0A5B7G6F2"/>
<organism evidence="1 2">
    <name type="scientific">Portunus trituberculatus</name>
    <name type="common">Swimming crab</name>
    <name type="synonym">Neptunus trituberculatus</name>
    <dbReference type="NCBI Taxonomy" id="210409"/>
    <lineage>
        <taxon>Eukaryota</taxon>
        <taxon>Metazoa</taxon>
        <taxon>Ecdysozoa</taxon>
        <taxon>Arthropoda</taxon>
        <taxon>Crustacea</taxon>
        <taxon>Multicrustacea</taxon>
        <taxon>Malacostraca</taxon>
        <taxon>Eumalacostraca</taxon>
        <taxon>Eucarida</taxon>
        <taxon>Decapoda</taxon>
        <taxon>Pleocyemata</taxon>
        <taxon>Brachyura</taxon>
        <taxon>Eubrachyura</taxon>
        <taxon>Portunoidea</taxon>
        <taxon>Portunidae</taxon>
        <taxon>Portuninae</taxon>
        <taxon>Portunus</taxon>
    </lineage>
</organism>
<evidence type="ECO:0000313" key="1">
    <source>
        <dbReference type="EMBL" id="MPC53137.1"/>
    </source>
</evidence>
<name>A0A5B7G6F2_PORTR</name>
<accession>A0A5B7G6F2</accession>
<dbReference type="Proteomes" id="UP000324222">
    <property type="component" value="Unassembled WGS sequence"/>
</dbReference>